<name>A0AAN8Y2B7_SOLBU</name>
<dbReference type="AlphaFoldDB" id="A0AAN8Y2B7"/>
<accession>A0AAN8Y2B7</accession>
<organism evidence="1 2">
    <name type="scientific">Solanum bulbocastanum</name>
    <name type="common">Wild potato</name>
    <dbReference type="NCBI Taxonomy" id="147425"/>
    <lineage>
        <taxon>Eukaryota</taxon>
        <taxon>Viridiplantae</taxon>
        <taxon>Streptophyta</taxon>
        <taxon>Embryophyta</taxon>
        <taxon>Tracheophyta</taxon>
        <taxon>Spermatophyta</taxon>
        <taxon>Magnoliopsida</taxon>
        <taxon>eudicotyledons</taxon>
        <taxon>Gunneridae</taxon>
        <taxon>Pentapetalae</taxon>
        <taxon>asterids</taxon>
        <taxon>lamiids</taxon>
        <taxon>Solanales</taxon>
        <taxon>Solanaceae</taxon>
        <taxon>Solanoideae</taxon>
        <taxon>Solaneae</taxon>
        <taxon>Solanum</taxon>
    </lineage>
</organism>
<dbReference type="Proteomes" id="UP001371456">
    <property type="component" value="Unassembled WGS sequence"/>
</dbReference>
<reference evidence="1 2" key="1">
    <citation type="submission" date="2024-02" db="EMBL/GenBank/DDBJ databases">
        <title>de novo genome assembly of Solanum bulbocastanum strain 11H21.</title>
        <authorList>
            <person name="Hosaka A.J."/>
        </authorList>
    </citation>
    <scope>NUCLEOTIDE SEQUENCE [LARGE SCALE GENOMIC DNA]</scope>
    <source>
        <tissue evidence="1">Young leaves</tissue>
    </source>
</reference>
<gene>
    <name evidence="1" type="ORF">RDI58_023772</name>
</gene>
<sequence length="90" mass="9867">MSINASRESVSMMTFFSLKFFAKVSPPCMAHSSAVRHDVVTIPNRPMNPPNHLPLSSLAMPSYPANPEFCIKDPSVLILMYPGGGNDQLM</sequence>
<keyword evidence="2" id="KW-1185">Reference proteome</keyword>
<evidence type="ECO:0000313" key="2">
    <source>
        <dbReference type="Proteomes" id="UP001371456"/>
    </source>
</evidence>
<dbReference type="EMBL" id="JBANQN010000010">
    <property type="protein sequence ID" value="KAK6777055.1"/>
    <property type="molecule type" value="Genomic_DNA"/>
</dbReference>
<protein>
    <submittedName>
        <fullName evidence="1">Uncharacterized protein</fullName>
    </submittedName>
</protein>
<proteinExistence type="predicted"/>
<comment type="caution">
    <text evidence="1">The sequence shown here is derived from an EMBL/GenBank/DDBJ whole genome shotgun (WGS) entry which is preliminary data.</text>
</comment>
<evidence type="ECO:0000313" key="1">
    <source>
        <dbReference type="EMBL" id="KAK6777055.1"/>
    </source>
</evidence>